<protein>
    <submittedName>
        <fullName evidence="1">Uncharacterized protein</fullName>
    </submittedName>
</protein>
<name>A0A4U5MCP9_STECR</name>
<gene>
    <name evidence="1" type="ORF">L596_023118</name>
</gene>
<reference evidence="1 2" key="2">
    <citation type="journal article" date="2019" name="G3 (Bethesda)">
        <title>Hybrid Assembly of the Genome of the Entomopathogenic Nematode Steinernema carpocapsae Identifies the X-Chromosome.</title>
        <authorList>
            <person name="Serra L."/>
            <person name="Macchietto M."/>
            <person name="Macias-Munoz A."/>
            <person name="McGill C.J."/>
            <person name="Rodriguez I.M."/>
            <person name="Rodriguez B."/>
            <person name="Murad R."/>
            <person name="Mortazavi A."/>
        </authorList>
    </citation>
    <scope>NUCLEOTIDE SEQUENCE [LARGE SCALE GENOMIC DNA]</scope>
    <source>
        <strain evidence="1 2">ALL</strain>
    </source>
</reference>
<organism evidence="1 2">
    <name type="scientific">Steinernema carpocapsae</name>
    <name type="common">Entomopathogenic nematode</name>
    <dbReference type="NCBI Taxonomy" id="34508"/>
    <lineage>
        <taxon>Eukaryota</taxon>
        <taxon>Metazoa</taxon>
        <taxon>Ecdysozoa</taxon>
        <taxon>Nematoda</taxon>
        <taxon>Chromadorea</taxon>
        <taxon>Rhabditida</taxon>
        <taxon>Tylenchina</taxon>
        <taxon>Panagrolaimomorpha</taxon>
        <taxon>Strongyloidoidea</taxon>
        <taxon>Steinernematidae</taxon>
        <taxon>Steinernema</taxon>
    </lineage>
</organism>
<dbReference type="Proteomes" id="UP000298663">
    <property type="component" value="Unassembled WGS sequence"/>
</dbReference>
<proteinExistence type="predicted"/>
<keyword evidence="2" id="KW-1185">Reference proteome</keyword>
<accession>A0A4U5MCP9</accession>
<reference evidence="1 2" key="1">
    <citation type="journal article" date="2015" name="Genome Biol.">
        <title>Comparative genomics of Steinernema reveals deeply conserved gene regulatory networks.</title>
        <authorList>
            <person name="Dillman A.R."/>
            <person name="Macchietto M."/>
            <person name="Porter C.F."/>
            <person name="Rogers A."/>
            <person name="Williams B."/>
            <person name="Antoshechkin I."/>
            <person name="Lee M.M."/>
            <person name="Goodwin Z."/>
            <person name="Lu X."/>
            <person name="Lewis E.E."/>
            <person name="Goodrich-Blair H."/>
            <person name="Stock S.P."/>
            <person name="Adams B.J."/>
            <person name="Sternberg P.W."/>
            <person name="Mortazavi A."/>
        </authorList>
    </citation>
    <scope>NUCLEOTIDE SEQUENCE [LARGE SCALE GENOMIC DNA]</scope>
    <source>
        <strain evidence="1 2">ALL</strain>
    </source>
</reference>
<dbReference type="EMBL" id="AZBU02000008">
    <property type="protein sequence ID" value="TKR66890.1"/>
    <property type="molecule type" value="Genomic_DNA"/>
</dbReference>
<sequence length="227" mass="26183">MDDVPILFTTAVRKILIEVPDFSGTWMYANDQKSKKPLNLYVFTNGTRCEYVAKSELNVVNPSLHLWKDFELHRVYVNFPGLFAEMTDLNPAIMKILKLFILKSERHVNVWCLSPYPCDQVHQLLDAVPRFGQFSTFHGVKLPTELVKLMTEAMNTGRVQRILAGTVDLTQKHLSIFKNFLEMANSREIRFTVNPGSEVSYEEAVQWTKSLPHCKRLSVTFRNPEAF</sequence>
<evidence type="ECO:0000313" key="2">
    <source>
        <dbReference type="Proteomes" id="UP000298663"/>
    </source>
</evidence>
<comment type="caution">
    <text evidence="1">The sequence shown here is derived from an EMBL/GenBank/DDBJ whole genome shotgun (WGS) entry which is preliminary data.</text>
</comment>
<evidence type="ECO:0000313" key="1">
    <source>
        <dbReference type="EMBL" id="TKR66890.1"/>
    </source>
</evidence>
<dbReference type="AlphaFoldDB" id="A0A4U5MCP9"/>